<evidence type="ECO:0000313" key="3">
    <source>
        <dbReference type="Proteomes" id="UP001154329"/>
    </source>
</evidence>
<reference evidence="2" key="1">
    <citation type="submission" date="2022-02" db="EMBL/GenBank/DDBJ databases">
        <authorList>
            <person name="King R."/>
        </authorList>
    </citation>
    <scope>NUCLEOTIDE SEQUENCE</scope>
</reference>
<evidence type="ECO:0000256" key="1">
    <source>
        <dbReference type="SAM" id="Phobius"/>
    </source>
</evidence>
<protein>
    <submittedName>
        <fullName evidence="2">Uncharacterized protein</fullName>
    </submittedName>
</protein>
<name>A0A9P0J7D8_APHGO</name>
<keyword evidence="1" id="KW-1133">Transmembrane helix</keyword>
<feature type="transmembrane region" description="Helical" evidence="1">
    <location>
        <begin position="151"/>
        <end position="169"/>
    </location>
</feature>
<sequence>MTIACACSDDCVAREVTRTYVSLGACVRARVCVCECNRGQTTTAIEARTTDGTKQNNNNNKDDCCVSRARVVFSSSSSDRGEKNTIEYTHTHTQTTFYYYYYYYYYEPLWYDELAVTTNGKSQIRSRGGRAIIIITSYRRRRGPGSGGMEFFEFDNISIILLLLLLYFVRGMSARDTD</sequence>
<dbReference type="EMBL" id="OU899036">
    <property type="protein sequence ID" value="CAH1731738.1"/>
    <property type="molecule type" value="Genomic_DNA"/>
</dbReference>
<accession>A0A9P0J7D8</accession>
<proteinExistence type="predicted"/>
<dbReference type="AlphaFoldDB" id="A0A9P0J7D8"/>
<gene>
    <name evidence="2" type="ORF">APHIGO_LOCUS8396</name>
</gene>
<evidence type="ECO:0000313" key="2">
    <source>
        <dbReference type="EMBL" id="CAH1731738.1"/>
    </source>
</evidence>
<reference evidence="2" key="2">
    <citation type="submission" date="2022-10" db="EMBL/GenBank/DDBJ databases">
        <authorList>
            <consortium name="ENA_rothamsted_submissions"/>
            <consortium name="culmorum"/>
            <person name="King R."/>
        </authorList>
    </citation>
    <scope>NUCLEOTIDE SEQUENCE</scope>
</reference>
<keyword evidence="1" id="KW-0812">Transmembrane</keyword>
<feature type="non-terminal residue" evidence="2">
    <location>
        <position position="178"/>
    </location>
</feature>
<dbReference type="Proteomes" id="UP001154329">
    <property type="component" value="Chromosome 3"/>
</dbReference>
<keyword evidence="1" id="KW-0472">Membrane</keyword>
<organism evidence="2 3">
    <name type="scientific">Aphis gossypii</name>
    <name type="common">Cotton aphid</name>
    <dbReference type="NCBI Taxonomy" id="80765"/>
    <lineage>
        <taxon>Eukaryota</taxon>
        <taxon>Metazoa</taxon>
        <taxon>Ecdysozoa</taxon>
        <taxon>Arthropoda</taxon>
        <taxon>Hexapoda</taxon>
        <taxon>Insecta</taxon>
        <taxon>Pterygota</taxon>
        <taxon>Neoptera</taxon>
        <taxon>Paraneoptera</taxon>
        <taxon>Hemiptera</taxon>
        <taxon>Sternorrhyncha</taxon>
        <taxon>Aphidomorpha</taxon>
        <taxon>Aphidoidea</taxon>
        <taxon>Aphididae</taxon>
        <taxon>Aphidini</taxon>
        <taxon>Aphis</taxon>
        <taxon>Aphis</taxon>
    </lineage>
</organism>
<keyword evidence="3" id="KW-1185">Reference proteome</keyword>